<gene>
    <name evidence="1" type="ORF">F5050DRAFT_1816959</name>
</gene>
<accession>A0ABQ8QDN8</accession>
<comment type="caution">
    <text evidence="1">The sequence shown here is derived from an EMBL/GenBank/DDBJ whole genome shotgun (WGS) entry which is preliminary data.</text>
</comment>
<evidence type="ECO:0000313" key="2">
    <source>
        <dbReference type="Proteomes" id="UP001163828"/>
    </source>
</evidence>
<proteinExistence type="predicted"/>
<evidence type="ECO:0008006" key="3">
    <source>
        <dbReference type="Google" id="ProtNLM"/>
    </source>
</evidence>
<evidence type="ECO:0000313" key="1">
    <source>
        <dbReference type="EMBL" id="KAJ3996588.1"/>
    </source>
</evidence>
<name>A0ABQ8QDN8_9AGAR</name>
<dbReference type="EMBL" id="MU790607">
    <property type="protein sequence ID" value="KAJ3996588.1"/>
    <property type="molecule type" value="Genomic_DNA"/>
</dbReference>
<dbReference type="Proteomes" id="UP001163828">
    <property type="component" value="Unassembled WGS sequence"/>
</dbReference>
<reference evidence="1" key="1">
    <citation type="submission" date="2022-08" db="EMBL/GenBank/DDBJ databases">
        <authorList>
            <consortium name="DOE Joint Genome Institute"/>
            <person name="Min B."/>
            <person name="Riley R."/>
            <person name="Sierra-Patev S."/>
            <person name="Naranjo-Ortiz M."/>
            <person name="Looney B."/>
            <person name="Konkel Z."/>
            <person name="Slot J.C."/>
            <person name="Sakamoto Y."/>
            <person name="Steenwyk J.L."/>
            <person name="Rokas A."/>
            <person name="Carro J."/>
            <person name="Camarero S."/>
            <person name="Ferreira P."/>
            <person name="Molpeceres G."/>
            <person name="Ruiz-Duenas F.J."/>
            <person name="Serrano A."/>
            <person name="Henrissat B."/>
            <person name="Drula E."/>
            <person name="Hughes K.W."/>
            <person name="Mata J.L."/>
            <person name="Ishikawa N.K."/>
            <person name="Vargas-Isla R."/>
            <person name="Ushijima S."/>
            <person name="Smith C.A."/>
            <person name="Ahrendt S."/>
            <person name="Andreopoulos W."/>
            <person name="He G."/>
            <person name="Labutti K."/>
            <person name="Lipzen A."/>
            <person name="Ng V."/>
            <person name="Sandor L."/>
            <person name="Barry K."/>
            <person name="Martinez A.T."/>
            <person name="Xiao Y."/>
            <person name="Gibbons J.G."/>
            <person name="Terashima K."/>
            <person name="Hibbett D.S."/>
            <person name="Grigoriev I.V."/>
        </authorList>
    </citation>
    <scope>NUCLEOTIDE SEQUENCE</scope>
    <source>
        <strain evidence="1">TFB10827</strain>
    </source>
</reference>
<feature type="non-terminal residue" evidence="1">
    <location>
        <position position="1"/>
    </location>
</feature>
<keyword evidence="2" id="KW-1185">Reference proteome</keyword>
<sequence>HLAKIKRVETPTCPCCKRHPETVFHYLIQCSTHHTHRNRLRCEIGHRNMNPKPLLTEKDLLKHLFRYVNETKRFHHILGDLPRLTDED</sequence>
<protein>
    <recommendedName>
        <fullName evidence="3">Reverse transcriptase zinc-binding domain-containing protein</fullName>
    </recommendedName>
</protein>
<organism evidence="1 2">
    <name type="scientific">Lentinula boryana</name>
    <dbReference type="NCBI Taxonomy" id="40481"/>
    <lineage>
        <taxon>Eukaryota</taxon>
        <taxon>Fungi</taxon>
        <taxon>Dikarya</taxon>
        <taxon>Basidiomycota</taxon>
        <taxon>Agaricomycotina</taxon>
        <taxon>Agaricomycetes</taxon>
        <taxon>Agaricomycetidae</taxon>
        <taxon>Agaricales</taxon>
        <taxon>Marasmiineae</taxon>
        <taxon>Omphalotaceae</taxon>
        <taxon>Lentinula</taxon>
    </lineage>
</organism>